<accession>A0AAE3DYB5</accession>
<evidence type="ECO:0000313" key="10">
    <source>
        <dbReference type="EMBL" id="MCC2210116.1"/>
    </source>
</evidence>
<feature type="domain" description="Ammonium transporter AmtB-like" evidence="9">
    <location>
        <begin position="14"/>
        <end position="410"/>
    </location>
</feature>
<reference evidence="10 11" key="1">
    <citation type="submission" date="2021-10" db="EMBL/GenBank/DDBJ databases">
        <title>Anaerobic single-cell dispensing facilitates the cultivation of human gut bacteria.</title>
        <authorList>
            <person name="Afrizal A."/>
        </authorList>
    </citation>
    <scope>NUCLEOTIDE SEQUENCE [LARGE SCALE GENOMIC DNA]</scope>
    <source>
        <strain evidence="10 11">CLA-AA-H232</strain>
    </source>
</reference>
<dbReference type="GO" id="GO:0097272">
    <property type="term" value="P:ammonium homeostasis"/>
    <property type="evidence" value="ECO:0007669"/>
    <property type="project" value="TreeGrafter"/>
</dbReference>
<keyword evidence="5 8" id="KW-1133">Transmembrane helix</keyword>
<keyword evidence="6 8" id="KW-0472">Membrane</keyword>
<dbReference type="InterPro" id="IPR029020">
    <property type="entry name" value="Ammonium/urea_transptr"/>
</dbReference>
<evidence type="ECO:0000256" key="8">
    <source>
        <dbReference type="RuleBase" id="RU362002"/>
    </source>
</evidence>
<feature type="transmembrane region" description="Helical" evidence="8">
    <location>
        <begin position="201"/>
        <end position="218"/>
    </location>
</feature>
<feature type="transmembrane region" description="Helical" evidence="8">
    <location>
        <begin position="53"/>
        <end position="76"/>
    </location>
</feature>
<dbReference type="Pfam" id="PF00909">
    <property type="entry name" value="Ammonium_transp"/>
    <property type="match status" value="1"/>
</dbReference>
<gene>
    <name evidence="10" type="ORF">LKE05_04845</name>
</gene>
<dbReference type="FunFam" id="1.10.3430.10:FF:000008">
    <property type="entry name" value="Ammonium transporter"/>
    <property type="match status" value="1"/>
</dbReference>
<dbReference type="EMBL" id="JAJEQM010000005">
    <property type="protein sequence ID" value="MCC2210116.1"/>
    <property type="molecule type" value="Genomic_DNA"/>
</dbReference>
<feature type="transmembrane region" description="Helical" evidence="8">
    <location>
        <begin position="361"/>
        <end position="386"/>
    </location>
</feature>
<dbReference type="InterPro" id="IPR001905">
    <property type="entry name" value="Ammonium_transpt"/>
</dbReference>
<dbReference type="RefSeq" id="WP_308456123.1">
    <property type="nucleotide sequence ID" value="NZ_JAJEQM010000005.1"/>
</dbReference>
<sequence>MSTELLTTAVDCFWLFFGGVLVFFMQTGFTMVEAGFTRSKNTGNIIMKNIVDFMFGSIIYWFIGYGLMYGEGNGFIGIPFGDMFMNGMAGAENMDYTALFFQTVFCATSATIVSGAMAERTNFKAYCIYSAAISLFIYPIAGRWVWGGGWLSELGFHDFAGSAIVHMLGGTLSFVGAAILGPRIGKYTKDGKVNVIPGHNILIGALGVLILWVGWFGFNPASTGGLSDGGVQVAAKVFITTNLAACAAAITTMFFTWIRYGKPDVSMTLNGVLGGLVAITAPCDLVTPFASIIIGVVGAILMCLAIPFIDTKLKVDDPVGAISVHGICGLWGTIAVGLFASDTSAGAELLGLFYGGGLKALGVQALGAVSLIAWAAIIGSILFVVLKKAGLLRAKPQEEIEGLDSTEHGLASAYPDFVVSYNEKRSM</sequence>
<dbReference type="InterPro" id="IPR024041">
    <property type="entry name" value="NH4_transpt_AmtB-like_dom"/>
</dbReference>
<keyword evidence="4 8" id="KW-0812">Transmembrane</keyword>
<feature type="transmembrane region" description="Helical" evidence="8">
    <location>
        <begin position="159"/>
        <end position="180"/>
    </location>
</feature>
<keyword evidence="7 8" id="KW-0924">Ammonia transport</keyword>
<feature type="transmembrane region" description="Helical" evidence="8">
    <location>
        <begin position="238"/>
        <end position="258"/>
    </location>
</feature>
<comment type="similarity">
    <text evidence="2 8">Belongs to the ammonia transporter channel (TC 1.A.11.2) family.</text>
</comment>
<dbReference type="GO" id="GO:0008519">
    <property type="term" value="F:ammonium channel activity"/>
    <property type="evidence" value="ECO:0007669"/>
    <property type="project" value="InterPro"/>
</dbReference>
<feature type="transmembrane region" description="Helical" evidence="8">
    <location>
        <begin position="288"/>
        <end position="309"/>
    </location>
</feature>
<dbReference type="NCBIfam" id="TIGR00836">
    <property type="entry name" value="amt"/>
    <property type="match status" value="1"/>
</dbReference>
<dbReference type="PANTHER" id="PTHR11730">
    <property type="entry name" value="AMMONIUM TRANSPORTER"/>
    <property type="match status" value="1"/>
</dbReference>
<dbReference type="PROSITE" id="PS01219">
    <property type="entry name" value="AMMONIUM_TRANSP"/>
    <property type="match status" value="1"/>
</dbReference>
<evidence type="ECO:0000313" key="11">
    <source>
        <dbReference type="Proteomes" id="UP001198242"/>
    </source>
</evidence>
<evidence type="ECO:0000259" key="9">
    <source>
        <dbReference type="Pfam" id="PF00909"/>
    </source>
</evidence>
<dbReference type="GO" id="GO:0005886">
    <property type="term" value="C:plasma membrane"/>
    <property type="evidence" value="ECO:0007669"/>
    <property type="project" value="UniProtKB-SubCell"/>
</dbReference>
<comment type="caution">
    <text evidence="10">The sequence shown here is derived from an EMBL/GenBank/DDBJ whole genome shotgun (WGS) entry which is preliminary data.</text>
</comment>
<dbReference type="InterPro" id="IPR018047">
    <property type="entry name" value="Ammonium_transpt_CS"/>
</dbReference>
<feature type="transmembrane region" description="Helical" evidence="8">
    <location>
        <begin position="321"/>
        <end position="341"/>
    </location>
</feature>
<evidence type="ECO:0000256" key="3">
    <source>
        <dbReference type="ARBA" id="ARBA00022448"/>
    </source>
</evidence>
<evidence type="ECO:0000256" key="6">
    <source>
        <dbReference type="ARBA" id="ARBA00023136"/>
    </source>
</evidence>
<dbReference type="Proteomes" id="UP001198242">
    <property type="component" value="Unassembled WGS sequence"/>
</dbReference>
<evidence type="ECO:0000256" key="4">
    <source>
        <dbReference type="ARBA" id="ARBA00022692"/>
    </source>
</evidence>
<evidence type="ECO:0000256" key="5">
    <source>
        <dbReference type="ARBA" id="ARBA00022989"/>
    </source>
</evidence>
<dbReference type="AlphaFoldDB" id="A0AAE3DYB5"/>
<feature type="transmembrane region" description="Helical" evidence="8">
    <location>
        <begin position="125"/>
        <end position="147"/>
    </location>
</feature>
<organism evidence="10 11">
    <name type="scientific">Hominilimicola fabiformis</name>
    <dbReference type="NCBI Taxonomy" id="2885356"/>
    <lineage>
        <taxon>Bacteria</taxon>
        <taxon>Bacillati</taxon>
        <taxon>Bacillota</taxon>
        <taxon>Clostridia</taxon>
        <taxon>Eubacteriales</taxon>
        <taxon>Oscillospiraceae</taxon>
        <taxon>Hominilimicola</taxon>
    </lineage>
</organism>
<evidence type="ECO:0000256" key="2">
    <source>
        <dbReference type="ARBA" id="ARBA00005887"/>
    </source>
</evidence>
<feature type="transmembrane region" description="Helical" evidence="8">
    <location>
        <begin position="96"/>
        <end position="118"/>
    </location>
</feature>
<feature type="transmembrane region" description="Helical" evidence="8">
    <location>
        <begin position="265"/>
        <end position="282"/>
    </location>
</feature>
<keyword evidence="3 8" id="KW-0813">Transport</keyword>
<keyword evidence="11" id="KW-1185">Reference proteome</keyword>
<comment type="subcellular location">
    <subcellularLocation>
        <location evidence="8">Cell membrane</location>
        <topology evidence="8">Multi-pass membrane protein</topology>
    </subcellularLocation>
    <subcellularLocation>
        <location evidence="1">Membrane</location>
        <topology evidence="1">Multi-pass membrane protein</topology>
    </subcellularLocation>
</comment>
<protein>
    <recommendedName>
        <fullName evidence="8">Ammonium transporter</fullName>
    </recommendedName>
</protein>
<dbReference type="SUPFAM" id="SSF111352">
    <property type="entry name" value="Ammonium transporter"/>
    <property type="match status" value="1"/>
</dbReference>
<evidence type="ECO:0000256" key="7">
    <source>
        <dbReference type="ARBA" id="ARBA00023177"/>
    </source>
</evidence>
<proteinExistence type="inferred from homology"/>
<feature type="transmembrane region" description="Helical" evidence="8">
    <location>
        <begin position="13"/>
        <end position="32"/>
    </location>
</feature>
<evidence type="ECO:0000256" key="1">
    <source>
        <dbReference type="ARBA" id="ARBA00004141"/>
    </source>
</evidence>
<name>A0AAE3DYB5_9FIRM</name>
<dbReference type="PANTHER" id="PTHR11730:SF89">
    <property type="entry name" value="AMMONIUM TRANSPORTER SLL0108-RELATED"/>
    <property type="match status" value="1"/>
</dbReference>
<dbReference type="Gene3D" id="1.10.3430.10">
    <property type="entry name" value="Ammonium transporter AmtB like domains"/>
    <property type="match status" value="1"/>
</dbReference>